<dbReference type="PANTHER" id="PTHR38599">
    <property type="entry name" value="CUPIN DOMAIN PROTEIN (AFU_ORTHOLOGUE AFUA_3G13620)"/>
    <property type="match status" value="1"/>
</dbReference>
<dbReference type="CDD" id="cd02234">
    <property type="entry name" value="cupin_BLR7677-like"/>
    <property type="match status" value="1"/>
</dbReference>
<accession>A0ABR8E0F5</accession>
<proteinExistence type="predicted"/>
<dbReference type="InterPro" id="IPR011051">
    <property type="entry name" value="RmlC_Cupin_sf"/>
</dbReference>
<dbReference type="Pfam" id="PF07883">
    <property type="entry name" value="Cupin_2"/>
    <property type="match status" value="1"/>
</dbReference>
<sequence length="148" mass="16121">MFNRFLHGFAFAALSIFAAFSVFTVLPVFPASADVLGEKVTLVFDRALPNVPGKSMKVQLVEYAPGVSSIPHTHPDSAFIYATVLEGAIRSKINDNPVQVYHAGENFFELPGDHHRVSANASDTEPARLLAVLIANTNEQNLVINDKE</sequence>
<dbReference type="Gene3D" id="2.60.120.10">
    <property type="entry name" value="Jelly Rolls"/>
    <property type="match status" value="1"/>
</dbReference>
<evidence type="ECO:0000313" key="3">
    <source>
        <dbReference type="Proteomes" id="UP000623440"/>
    </source>
</evidence>
<reference evidence="2 3" key="1">
    <citation type="journal article" date="2020" name="ISME J.">
        <title>Comparative genomics reveals insights into cyanobacterial evolution and habitat adaptation.</title>
        <authorList>
            <person name="Chen M.Y."/>
            <person name="Teng W.K."/>
            <person name="Zhao L."/>
            <person name="Hu C.X."/>
            <person name="Zhou Y.K."/>
            <person name="Han B.P."/>
            <person name="Song L.R."/>
            <person name="Shu W.S."/>
        </authorList>
    </citation>
    <scope>NUCLEOTIDE SEQUENCE [LARGE SCALE GENOMIC DNA]</scope>
    <source>
        <strain evidence="2 3">FACHB-838</strain>
    </source>
</reference>
<gene>
    <name evidence="2" type="ORF">H6G97_38835</name>
</gene>
<dbReference type="RefSeq" id="WP_190945926.1">
    <property type="nucleotide sequence ID" value="NZ_JACJSI010000229.1"/>
</dbReference>
<dbReference type="InterPro" id="IPR013096">
    <property type="entry name" value="Cupin_2"/>
</dbReference>
<dbReference type="SUPFAM" id="SSF51182">
    <property type="entry name" value="RmlC-like cupins"/>
    <property type="match status" value="1"/>
</dbReference>
<organism evidence="2 3">
    <name type="scientific">Nostoc flagelliforme FACHB-838</name>
    <dbReference type="NCBI Taxonomy" id="2692904"/>
    <lineage>
        <taxon>Bacteria</taxon>
        <taxon>Bacillati</taxon>
        <taxon>Cyanobacteriota</taxon>
        <taxon>Cyanophyceae</taxon>
        <taxon>Nostocales</taxon>
        <taxon>Nostocaceae</taxon>
        <taxon>Nostoc</taxon>
    </lineage>
</organism>
<evidence type="ECO:0000259" key="1">
    <source>
        <dbReference type="Pfam" id="PF07883"/>
    </source>
</evidence>
<dbReference type="InterPro" id="IPR014710">
    <property type="entry name" value="RmlC-like_jellyroll"/>
</dbReference>
<dbReference type="PANTHER" id="PTHR38599:SF1">
    <property type="entry name" value="CUPIN DOMAIN PROTEIN (AFU_ORTHOLOGUE AFUA_3G13620)"/>
    <property type="match status" value="1"/>
</dbReference>
<evidence type="ECO:0000313" key="2">
    <source>
        <dbReference type="EMBL" id="MBD2535060.1"/>
    </source>
</evidence>
<protein>
    <submittedName>
        <fullName evidence="2">Cupin domain-containing protein</fullName>
    </submittedName>
</protein>
<keyword evidence="3" id="KW-1185">Reference proteome</keyword>
<name>A0ABR8E0F5_9NOSO</name>
<comment type="caution">
    <text evidence="2">The sequence shown here is derived from an EMBL/GenBank/DDBJ whole genome shotgun (WGS) entry which is preliminary data.</text>
</comment>
<feature type="domain" description="Cupin type-2" evidence="1">
    <location>
        <begin position="60"/>
        <end position="132"/>
    </location>
</feature>
<dbReference type="EMBL" id="JACJSI010000229">
    <property type="protein sequence ID" value="MBD2535060.1"/>
    <property type="molecule type" value="Genomic_DNA"/>
</dbReference>
<dbReference type="Proteomes" id="UP000623440">
    <property type="component" value="Unassembled WGS sequence"/>
</dbReference>